<dbReference type="PROSITE" id="PS51257">
    <property type="entry name" value="PROKAR_LIPOPROTEIN"/>
    <property type="match status" value="1"/>
</dbReference>
<protein>
    <submittedName>
        <fullName evidence="2">Uncharacterized protein</fullName>
    </submittedName>
</protein>
<name>A0A2S4LA32_9HYPO</name>
<gene>
    <name evidence="2" type="ORF">TPAR_00508</name>
</gene>
<dbReference type="Proteomes" id="UP000237481">
    <property type="component" value="Unassembled WGS sequence"/>
</dbReference>
<sequence length="219" mass="24086">MGKQPSSKAAPTYLGALACHHRVRISPARLPCQTCHRLLSWTVAISNPSGQASSVMRSHATQAGTSDTSPFVAEQCLTPRKVPRFGVCCKLWLCSYPTYLARSSEWLCIRLSSVPTIVSSFEEAIYPGSAPRATTRTCASRSLLRAVDAEIFQGPTLLGVLNLPKIVDCQPGRHRSHHERPRCCFIPTSPGTTPRYEHKPPGRPLRFDPAVPAVDRSRR</sequence>
<accession>A0A2S4LA32</accession>
<feature type="region of interest" description="Disordered" evidence="1">
    <location>
        <begin position="191"/>
        <end position="219"/>
    </location>
</feature>
<evidence type="ECO:0000256" key="1">
    <source>
        <dbReference type="SAM" id="MobiDB-lite"/>
    </source>
</evidence>
<evidence type="ECO:0000313" key="3">
    <source>
        <dbReference type="Proteomes" id="UP000237481"/>
    </source>
</evidence>
<evidence type="ECO:0000313" key="2">
    <source>
        <dbReference type="EMBL" id="POR39308.1"/>
    </source>
</evidence>
<organism evidence="2 3">
    <name type="scientific">Tolypocladium paradoxum</name>
    <dbReference type="NCBI Taxonomy" id="94208"/>
    <lineage>
        <taxon>Eukaryota</taxon>
        <taxon>Fungi</taxon>
        <taxon>Dikarya</taxon>
        <taxon>Ascomycota</taxon>
        <taxon>Pezizomycotina</taxon>
        <taxon>Sordariomycetes</taxon>
        <taxon>Hypocreomycetidae</taxon>
        <taxon>Hypocreales</taxon>
        <taxon>Ophiocordycipitaceae</taxon>
        <taxon>Tolypocladium</taxon>
    </lineage>
</organism>
<dbReference type="AlphaFoldDB" id="A0A2S4LA32"/>
<keyword evidence="3" id="KW-1185">Reference proteome</keyword>
<comment type="caution">
    <text evidence="2">The sequence shown here is derived from an EMBL/GenBank/DDBJ whole genome shotgun (WGS) entry which is preliminary data.</text>
</comment>
<reference evidence="2 3" key="1">
    <citation type="submission" date="2018-01" db="EMBL/GenBank/DDBJ databases">
        <title>Harnessing the power of phylogenomics to disentangle the directionality and signatures of interkingdom host jumping in the parasitic fungal genus Tolypocladium.</title>
        <authorList>
            <person name="Quandt C.A."/>
            <person name="Patterson W."/>
            <person name="Spatafora J.W."/>
        </authorList>
    </citation>
    <scope>NUCLEOTIDE SEQUENCE [LARGE SCALE GENOMIC DNA]</scope>
    <source>
        <strain evidence="2 3">NRBC 100945</strain>
    </source>
</reference>
<proteinExistence type="predicted"/>
<dbReference type="EMBL" id="PKSG01000047">
    <property type="protein sequence ID" value="POR39308.1"/>
    <property type="molecule type" value="Genomic_DNA"/>
</dbReference>